<accession>A0A9P6E349</accession>
<dbReference type="AlphaFoldDB" id="A0A9P6E349"/>
<feature type="non-terminal residue" evidence="1">
    <location>
        <position position="95"/>
    </location>
</feature>
<feature type="non-terminal residue" evidence="1">
    <location>
        <position position="1"/>
    </location>
</feature>
<dbReference type="Proteomes" id="UP000807306">
    <property type="component" value="Unassembled WGS sequence"/>
</dbReference>
<dbReference type="EMBL" id="MU158008">
    <property type="protein sequence ID" value="KAF9521635.1"/>
    <property type="molecule type" value="Genomic_DNA"/>
</dbReference>
<protein>
    <submittedName>
        <fullName evidence="1">Uncharacterized protein</fullName>
    </submittedName>
</protein>
<keyword evidence="2" id="KW-1185">Reference proteome</keyword>
<dbReference type="OrthoDB" id="3267074at2759"/>
<comment type="caution">
    <text evidence="1">The sequence shown here is derived from an EMBL/GenBank/DDBJ whole genome shotgun (WGS) entry which is preliminary data.</text>
</comment>
<name>A0A9P6E349_9AGAR</name>
<proteinExistence type="predicted"/>
<gene>
    <name evidence="1" type="ORF">CPB83DRAFT_733979</name>
</gene>
<evidence type="ECO:0000313" key="2">
    <source>
        <dbReference type="Proteomes" id="UP000807306"/>
    </source>
</evidence>
<reference evidence="1" key="1">
    <citation type="submission" date="2020-11" db="EMBL/GenBank/DDBJ databases">
        <authorList>
            <consortium name="DOE Joint Genome Institute"/>
            <person name="Ahrendt S."/>
            <person name="Riley R."/>
            <person name="Andreopoulos W."/>
            <person name="Labutti K."/>
            <person name="Pangilinan J."/>
            <person name="Ruiz-Duenas F.J."/>
            <person name="Barrasa J.M."/>
            <person name="Sanchez-Garcia M."/>
            <person name="Camarero S."/>
            <person name="Miyauchi S."/>
            <person name="Serrano A."/>
            <person name="Linde D."/>
            <person name="Babiker R."/>
            <person name="Drula E."/>
            <person name="Ayuso-Fernandez I."/>
            <person name="Pacheco R."/>
            <person name="Padilla G."/>
            <person name="Ferreira P."/>
            <person name="Barriuso J."/>
            <person name="Kellner H."/>
            <person name="Castanera R."/>
            <person name="Alfaro M."/>
            <person name="Ramirez L."/>
            <person name="Pisabarro A.G."/>
            <person name="Kuo A."/>
            <person name="Tritt A."/>
            <person name="Lipzen A."/>
            <person name="He G."/>
            <person name="Yan M."/>
            <person name="Ng V."/>
            <person name="Cullen D."/>
            <person name="Martin F."/>
            <person name="Rosso M.-N."/>
            <person name="Henrissat B."/>
            <person name="Hibbett D."/>
            <person name="Martinez A.T."/>
            <person name="Grigoriev I.V."/>
        </authorList>
    </citation>
    <scope>NUCLEOTIDE SEQUENCE</scope>
    <source>
        <strain evidence="1">CBS 506.95</strain>
    </source>
</reference>
<evidence type="ECO:0000313" key="1">
    <source>
        <dbReference type="EMBL" id="KAF9521635.1"/>
    </source>
</evidence>
<sequence length="95" mass="11387">WQRYASIIYQLRTGHAPLAKHLYRIGKEESPYTVERCKHGEESVNHFLIRCLAYRAQRQQLYQKAGRDSTSMTKLLSEKKLQQYLIQFLEQTEHF</sequence>
<organism evidence="1 2">
    <name type="scientific">Crepidotus variabilis</name>
    <dbReference type="NCBI Taxonomy" id="179855"/>
    <lineage>
        <taxon>Eukaryota</taxon>
        <taxon>Fungi</taxon>
        <taxon>Dikarya</taxon>
        <taxon>Basidiomycota</taxon>
        <taxon>Agaricomycotina</taxon>
        <taxon>Agaricomycetes</taxon>
        <taxon>Agaricomycetidae</taxon>
        <taxon>Agaricales</taxon>
        <taxon>Agaricineae</taxon>
        <taxon>Crepidotaceae</taxon>
        <taxon>Crepidotus</taxon>
    </lineage>
</organism>